<evidence type="ECO:0000256" key="5">
    <source>
        <dbReference type="ARBA" id="ARBA00023274"/>
    </source>
</evidence>
<comment type="similarity">
    <text evidence="1 7">Belongs to the bacterial ribosomal protein bL31 family. Type A subfamily.</text>
</comment>
<evidence type="ECO:0000313" key="9">
    <source>
        <dbReference type="Proteomes" id="UP000886758"/>
    </source>
</evidence>
<keyword evidence="4 7" id="KW-0689">Ribosomal protein</keyword>
<dbReference type="GO" id="GO:0005840">
    <property type="term" value="C:ribosome"/>
    <property type="evidence" value="ECO:0007669"/>
    <property type="project" value="UniProtKB-KW"/>
</dbReference>
<dbReference type="SUPFAM" id="SSF143800">
    <property type="entry name" value="L28p-like"/>
    <property type="match status" value="1"/>
</dbReference>
<dbReference type="InterPro" id="IPR002150">
    <property type="entry name" value="Ribosomal_bL31"/>
</dbReference>
<evidence type="ECO:0000256" key="4">
    <source>
        <dbReference type="ARBA" id="ARBA00022980"/>
    </source>
</evidence>
<dbReference type="InterPro" id="IPR034704">
    <property type="entry name" value="Ribosomal_bL28/bL31-like_sf"/>
</dbReference>
<evidence type="ECO:0000313" key="8">
    <source>
        <dbReference type="EMBL" id="HIT49466.1"/>
    </source>
</evidence>
<dbReference type="GO" id="GO:1990904">
    <property type="term" value="C:ribonucleoprotein complex"/>
    <property type="evidence" value="ECO:0007669"/>
    <property type="project" value="UniProtKB-KW"/>
</dbReference>
<evidence type="ECO:0000256" key="7">
    <source>
        <dbReference type="HAMAP-Rule" id="MF_00501"/>
    </source>
</evidence>
<comment type="function">
    <text evidence="7">Binds the 23S rRNA.</text>
</comment>
<proteinExistence type="inferred from homology"/>
<evidence type="ECO:0000256" key="2">
    <source>
        <dbReference type="ARBA" id="ARBA00022730"/>
    </source>
</evidence>
<dbReference type="PANTHER" id="PTHR33280">
    <property type="entry name" value="50S RIBOSOMAL PROTEIN L31, CHLOROPLASTIC"/>
    <property type="match status" value="1"/>
</dbReference>
<dbReference type="AlphaFoldDB" id="A0A9D1GRK1"/>
<dbReference type="NCBIfam" id="NF000612">
    <property type="entry name" value="PRK00019.1"/>
    <property type="match status" value="1"/>
</dbReference>
<keyword evidence="5 7" id="KW-0687">Ribonucleoprotein</keyword>
<evidence type="ECO:0000256" key="3">
    <source>
        <dbReference type="ARBA" id="ARBA00022884"/>
    </source>
</evidence>
<dbReference type="Gene3D" id="4.10.830.30">
    <property type="entry name" value="Ribosomal protein L31"/>
    <property type="match status" value="1"/>
</dbReference>
<reference evidence="8" key="1">
    <citation type="submission" date="2020-10" db="EMBL/GenBank/DDBJ databases">
        <authorList>
            <person name="Gilroy R."/>
        </authorList>
    </citation>
    <scope>NUCLEOTIDE SEQUENCE</scope>
    <source>
        <strain evidence="8">ChiW17-6978</strain>
    </source>
</reference>
<organism evidence="8 9">
    <name type="scientific">Candidatus Pelethenecus faecipullorum</name>
    <dbReference type="NCBI Taxonomy" id="2840900"/>
    <lineage>
        <taxon>Bacteria</taxon>
        <taxon>Bacillati</taxon>
        <taxon>Mycoplasmatota</taxon>
        <taxon>Mollicutes</taxon>
        <taxon>Candidatus Pelethenecus</taxon>
    </lineage>
</organism>
<dbReference type="Proteomes" id="UP000886758">
    <property type="component" value="Unassembled WGS sequence"/>
</dbReference>
<dbReference type="GO" id="GO:0003735">
    <property type="term" value="F:structural constituent of ribosome"/>
    <property type="evidence" value="ECO:0007669"/>
    <property type="project" value="InterPro"/>
</dbReference>
<name>A0A9D1GRK1_9MOLU</name>
<dbReference type="HAMAP" id="MF_00501">
    <property type="entry name" value="Ribosomal_bL31_1"/>
    <property type="match status" value="1"/>
</dbReference>
<dbReference type="InterPro" id="IPR027491">
    <property type="entry name" value="Ribosomal_bL31_A"/>
</dbReference>
<dbReference type="PRINTS" id="PR01249">
    <property type="entry name" value="RIBOSOMALL31"/>
</dbReference>
<evidence type="ECO:0000256" key="6">
    <source>
        <dbReference type="ARBA" id="ARBA00035687"/>
    </source>
</evidence>
<gene>
    <name evidence="7 8" type="primary">rpmE</name>
    <name evidence="8" type="ORF">IAD46_00415</name>
</gene>
<comment type="caution">
    <text evidence="8">The sequence shown here is derived from an EMBL/GenBank/DDBJ whole genome shotgun (WGS) entry which is preliminary data.</text>
</comment>
<dbReference type="Pfam" id="PF01197">
    <property type="entry name" value="Ribosomal_L31"/>
    <property type="match status" value="1"/>
</dbReference>
<dbReference type="PANTHER" id="PTHR33280:SF1">
    <property type="entry name" value="LARGE RIBOSOMAL SUBUNIT PROTEIN BL31C"/>
    <property type="match status" value="1"/>
</dbReference>
<reference evidence="8" key="2">
    <citation type="journal article" date="2021" name="PeerJ">
        <title>Extensive microbial diversity within the chicken gut microbiome revealed by metagenomics and culture.</title>
        <authorList>
            <person name="Gilroy R."/>
            <person name="Ravi A."/>
            <person name="Getino M."/>
            <person name="Pursley I."/>
            <person name="Horton D.L."/>
            <person name="Alikhan N.F."/>
            <person name="Baker D."/>
            <person name="Gharbi K."/>
            <person name="Hall N."/>
            <person name="Watson M."/>
            <person name="Adriaenssens E.M."/>
            <person name="Foster-Nyarko E."/>
            <person name="Jarju S."/>
            <person name="Secka A."/>
            <person name="Antonio M."/>
            <person name="Oren A."/>
            <person name="Chaudhuri R.R."/>
            <person name="La Ragione R."/>
            <person name="Hildebrand F."/>
            <person name="Pallen M.J."/>
        </authorList>
    </citation>
    <scope>NUCLEOTIDE SEQUENCE</scope>
    <source>
        <strain evidence="8">ChiW17-6978</strain>
    </source>
</reference>
<dbReference type="InterPro" id="IPR042105">
    <property type="entry name" value="Ribosomal_bL31_sf"/>
</dbReference>
<dbReference type="GO" id="GO:0006412">
    <property type="term" value="P:translation"/>
    <property type="evidence" value="ECO:0007669"/>
    <property type="project" value="UniProtKB-UniRule"/>
</dbReference>
<dbReference type="NCBIfam" id="TIGR00105">
    <property type="entry name" value="L31"/>
    <property type="match status" value="1"/>
</dbReference>
<dbReference type="PROSITE" id="PS01143">
    <property type="entry name" value="RIBOSOMAL_L31"/>
    <property type="match status" value="1"/>
</dbReference>
<dbReference type="GO" id="GO:0019843">
    <property type="term" value="F:rRNA binding"/>
    <property type="evidence" value="ECO:0007669"/>
    <property type="project" value="UniProtKB-KW"/>
</dbReference>
<accession>A0A9D1GRK1</accession>
<comment type="caution">
    <text evidence="7">Lacks conserved residue(s) required for the propagation of feature annotation.</text>
</comment>
<sequence length="69" mass="7724">MKKGIHPEYKTVKVTCTTCGSVFESGSVLDEIRVDTCSNCHPFYTGKQAFTQADGRVEKFNKRYGVKSN</sequence>
<protein>
    <recommendedName>
        <fullName evidence="6 7">Large ribosomal subunit protein bL31</fullName>
    </recommendedName>
</protein>
<dbReference type="EMBL" id="DVLF01000014">
    <property type="protein sequence ID" value="HIT49466.1"/>
    <property type="molecule type" value="Genomic_DNA"/>
</dbReference>
<keyword evidence="3 7" id="KW-0694">RNA-binding</keyword>
<comment type="subunit">
    <text evidence="7">Part of the 50S ribosomal subunit.</text>
</comment>
<evidence type="ECO:0000256" key="1">
    <source>
        <dbReference type="ARBA" id="ARBA00009296"/>
    </source>
</evidence>
<keyword evidence="2 7" id="KW-0699">rRNA-binding</keyword>